<feature type="region of interest" description="Disordered" evidence="2">
    <location>
        <begin position="480"/>
        <end position="539"/>
    </location>
</feature>
<feature type="compositionally biased region" description="Low complexity" evidence="2">
    <location>
        <begin position="509"/>
        <end position="530"/>
    </location>
</feature>
<feature type="region of interest" description="Disordered" evidence="2">
    <location>
        <begin position="1312"/>
        <end position="1331"/>
    </location>
</feature>
<evidence type="ECO:0000259" key="4">
    <source>
        <dbReference type="PROSITE" id="PS50158"/>
    </source>
</evidence>
<feature type="compositionally biased region" description="Low complexity" evidence="2">
    <location>
        <begin position="910"/>
        <end position="932"/>
    </location>
</feature>
<evidence type="ECO:0000259" key="5">
    <source>
        <dbReference type="PROSITE" id="PS50994"/>
    </source>
</evidence>
<dbReference type="PANTHER" id="PTHR37984">
    <property type="entry name" value="PROTEIN CBG26694"/>
    <property type="match status" value="1"/>
</dbReference>
<dbReference type="GO" id="GO:0015074">
    <property type="term" value="P:DNA integration"/>
    <property type="evidence" value="ECO:0007669"/>
    <property type="project" value="InterPro"/>
</dbReference>
<feature type="domain" description="CCHC-type" evidence="4">
    <location>
        <begin position="544"/>
        <end position="559"/>
    </location>
</feature>
<gene>
    <name evidence="6" type="ORF">AK812_SmicGene32897</name>
</gene>
<feature type="compositionally biased region" description="Basic and acidic residues" evidence="2">
    <location>
        <begin position="1318"/>
        <end position="1330"/>
    </location>
</feature>
<feature type="compositionally biased region" description="Basic and acidic residues" evidence="2">
    <location>
        <begin position="1292"/>
        <end position="1304"/>
    </location>
</feature>
<dbReference type="SMART" id="SM00343">
    <property type="entry name" value="ZnF_C2HC"/>
    <property type="match status" value="1"/>
</dbReference>
<dbReference type="Pfam" id="PF00098">
    <property type="entry name" value="zf-CCHC"/>
    <property type="match status" value="1"/>
</dbReference>
<evidence type="ECO:0000313" key="6">
    <source>
        <dbReference type="EMBL" id="OLP86037.1"/>
    </source>
</evidence>
<feature type="region of interest" description="Disordered" evidence="2">
    <location>
        <begin position="874"/>
        <end position="934"/>
    </location>
</feature>
<dbReference type="Gene3D" id="4.10.60.10">
    <property type="entry name" value="Zinc finger, CCHC-type"/>
    <property type="match status" value="1"/>
</dbReference>
<dbReference type="SUPFAM" id="SSF57756">
    <property type="entry name" value="Retrovirus zinc finger-like domains"/>
    <property type="match status" value="1"/>
</dbReference>
<feature type="chain" id="PRO_5010290608" description="Copia protein" evidence="3">
    <location>
        <begin position="17"/>
        <end position="2300"/>
    </location>
</feature>
<feature type="compositionally biased region" description="Polar residues" evidence="2">
    <location>
        <begin position="1178"/>
        <end position="1188"/>
    </location>
</feature>
<dbReference type="OrthoDB" id="414530at2759"/>
<dbReference type="InterPro" id="IPR036875">
    <property type="entry name" value="Znf_CCHC_sf"/>
</dbReference>
<dbReference type="GO" id="GO:0003676">
    <property type="term" value="F:nucleic acid binding"/>
    <property type="evidence" value="ECO:0007669"/>
    <property type="project" value="InterPro"/>
</dbReference>
<dbReference type="EMBL" id="LSRX01000939">
    <property type="protein sequence ID" value="OLP86037.1"/>
    <property type="molecule type" value="Genomic_DNA"/>
</dbReference>
<evidence type="ECO:0000256" key="3">
    <source>
        <dbReference type="SAM" id="SignalP"/>
    </source>
</evidence>
<keyword evidence="7" id="KW-1185">Reference proteome</keyword>
<dbReference type="PANTHER" id="PTHR37984:SF7">
    <property type="entry name" value="INTEGRASE CATALYTIC DOMAIN-CONTAINING PROTEIN"/>
    <property type="match status" value="1"/>
</dbReference>
<feature type="compositionally biased region" description="Basic and acidic residues" evidence="2">
    <location>
        <begin position="1272"/>
        <end position="1283"/>
    </location>
</feature>
<dbReference type="InterPro" id="IPR050951">
    <property type="entry name" value="Retrovirus_Pol_polyprotein"/>
</dbReference>
<accession>A0A1Q9CT17</accession>
<name>A0A1Q9CT17_SYMMI</name>
<evidence type="ECO:0000256" key="1">
    <source>
        <dbReference type="PROSITE-ProRule" id="PRU00047"/>
    </source>
</evidence>
<evidence type="ECO:0000313" key="7">
    <source>
        <dbReference type="Proteomes" id="UP000186817"/>
    </source>
</evidence>
<dbReference type="InterPro" id="IPR012337">
    <property type="entry name" value="RNaseH-like_sf"/>
</dbReference>
<dbReference type="PROSITE" id="PS50994">
    <property type="entry name" value="INTEGRASE"/>
    <property type="match status" value="1"/>
</dbReference>
<feature type="region of interest" description="Disordered" evidence="2">
    <location>
        <begin position="1217"/>
        <end position="1304"/>
    </location>
</feature>
<comment type="caution">
    <text evidence="6">The sequence shown here is derived from an EMBL/GenBank/DDBJ whole genome shotgun (WGS) entry which is preliminary data.</text>
</comment>
<keyword evidence="1" id="KW-0862">Zinc</keyword>
<dbReference type="InterPro" id="IPR001584">
    <property type="entry name" value="Integrase_cat-core"/>
</dbReference>
<feature type="signal peptide" evidence="3">
    <location>
        <begin position="1"/>
        <end position="16"/>
    </location>
</feature>
<sequence>MKRAHFNLCLFRSAWSCHSLLQSEPWNRSRWAKSVKAAAHGELSAFSRPRDALEVFSWKLSDFATCRVGFGTLAELQHGDGDPAEPETWHFTCQATKLGKTLSQKKAKGGYSHVHVDEWHGWDLDVSDAPRWVELLSQTAQDVLEAEAEEAKAYRHCRKQSCKGSRSQQTTMEELSDGVESELDCARILEEALAASSNLSCSEFLLLLAPEPVTAMDPWADYLSRRQARTQREGDSSHLFLDQIKAETTVPKEKWGLRLYQSFPEGSQPRKISDQIPMNELLSAAGYDKVLTALMMKYRPFLEVAGPASVDRYFYSGDCHKGDSFAAFIAAKEVARQDLENHLGEKLSDEVAGRVLLRQAHMSELQRELVSLKDNSALMTFDEVATMLRQLDRPELLAQAAGAELGTAGAKHYPVMLSEEVDEDDGADYDDYEEEEEEEISELYFEDREYDEDESLYIQAYHSAYASAYADVRKDLRDRRRERGFIKHNKTSPTRPRSPYRGPKGSGKRGFPSRSRSFKGGSPSKKGGPRMTRGTPDELQSRTKCFNCHELGHYARDCPLKGGSGGKGQGKDRKVSFVVSRGSGGGGQVFMQSGSEAWHKIETQRRGEENVARRTIAIFAGVKVKGFEAIVDTAAEDAVIGQQAFDLLRLELEKVGLRPQEVPREGPEIPCAGIGGQATLASIQDVPVAIAGIHALLRFHVLKAIKANIDLADESLSTPQGHNTALVRQPSGHRTVSILDFREKAWELPKQFRQDSHNPFQMVYASTTASYPEDPSSALRQLSFANPQVHIWIYDVSEALHYVSSHRGWQRALLQPSQIPELRGWNLQPHRYTMAVGTDGHVQHIRDLWSSQRVLTDWHGQVFFYEMQPDSRNYNFGGKPASSPDSAGDGGDRERNQDAPSSSSHKDSQKTTSTTTATRTSATTGAPATTMSKPLKQAPVAAGDFESRSFLVLKNEIEVERMAKLHVDNQDWATETMDAFLASLAIRNKGHRRGIMQGLEAQTTKGAFSGIFGLYAHGAFVGNSKNTGRYPQLVTYLNRWLIHHYPELKYTTLGIGYNTRAPLHRDVNNVGQSATISFGNFVGGKLWLEDSDQGLAGRSSLEESGLPFVGDVGDGSSADGGGRILRGHRSGTPDGVNETIYQSGDTSQEVEHRTDTPRNRTTSTTIQSPQDVLLGTSRLPTPSRQTEMPSELDLPMVDVHSMRKSVAKDRPGCQILATTTTDHRDREQAEGATWSGVPQVLAGAEEPVGSGRQDGDTGPSGKATSPGTAGGPRDRGDRCHFLKSDVAARGPINDDRSEPFQDKDYYIGTTTNTTQKENGARELNRDVRDQHRQRHLVRLVRHSDDTSRETASTRPTKILMSGSQLVNNPESKFQKLGKQLQSRGWIMKTILLLISSVQLSYPEDFPKFLSSPVATLAWKDDQELWAPPEQHDPHKGSPECYVFDNKFAKFNWLLDYAGEPIKDDVKVKFCAINKRLAAHFKSRADSSEATTRMPRTPTTARSVDMSQGWDFGLQEHRQNALDVLRDQRPAILVLRGDGPGESHSRPLAEQNRALSFVQVLAQIQPQAGRGFIIEKPSARALHQLQSLGDDPQVFEVRVDIDPRATSKPQTLVMTNMEPLVESLNKRLASTKQVPETMLSDQGKHMFAEILLQGIRQHLRQPALVIQHCPDQWSVNAISLACRHFHPRKLPVTPAECHQWDVSRLRFTGHRTTVKNYVRGASKVVQDRWPSSESSQMTDPEFWTGLTTFELEPQTLLPEAYFNLATWLAAGVSHMMYTFRESEASFQTEWLSIFPSHNILGEDARADRAERRGRRVRFQDADADDALDEIDGVPFAQEIEMNHDSPTSLQPSAEPEAVRAAMEVIGSDEQAVRRDLRELQLPPLPEEATSTSHSELPNIPPADIRRELFRVHRNLGHPDRATFLRALKNAGVKVEYLKWVRKGFECPICTQQKRPASQRPAHVAARSMPFNEVVGLDLFFLDRRIFLNMVCWGTDFQLVELIGDKSSSTVATAFAQSWLAHYGPPAMVTCDQGTEFTGQDFVNLMSDNATVGHFTDTASPWQNSRTEKAGGVFKSRLAKVCQETAITTEQDLKIAIAETAMMHNKYYDRGGFTPHQRVFGSSLRFPSTLLSDDQVDREYLNDTQTNHMIKTRKIREAAMKAWTEYQDFQAVTRAVKSNTRTIDQLPLKVGGRVYVWRRTPEFRGWSGPGGVIQITENGRSLWISLRGYLLKTSKEQIRQATSEESFGVELRQILDRGLLEDLENGRVRNYRDVQGEGPPEMMIFWMKLSLRIIHPQNRGMT</sequence>
<dbReference type="InterPro" id="IPR001878">
    <property type="entry name" value="Znf_CCHC"/>
</dbReference>
<dbReference type="GO" id="GO:0008270">
    <property type="term" value="F:zinc ion binding"/>
    <property type="evidence" value="ECO:0007669"/>
    <property type="project" value="UniProtKB-KW"/>
</dbReference>
<dbReference type="PROSITE" id="PS50158">
    <property type="entry name" value="ZF_CCHC"/>
    <property type="match status" value="1"/>
</dbReference>
<dbReference type="InterPro" id="IPR036397">
    <property type="entry name" value="RNaseH_sf"/>
</dbReference>
<evidence type="ECO:0000256" key="2">
    <source>
        <dbReference type="SAM" id="MobiDB-lite"/>
    </source>
</evidence>
<feature type="compositionally biased region" description="Basic and acidic residues" evidence="2">
    <location>
        <begin position="1149"/>
        <end position="1158"/>
    </location>
</feature>
<keyword evidence="1" id="KW-0863">Zinc-finger</keyword>
<keyword evidence="3" id="KW-0732">Signal</keyword>
<keyword evidence="1" id="KW-0479">Metal-binding</keyword>
<protein>
    <recommendedName>
        <fullName evidence="8">Copia protein</fullName>
    </recommendedName>
</protein>
<dbReference type="Proteomes" id="UP000186817">
    <property type="component" value="Unassembled WGS sequence"/>
</dbReference>
<dbReference type="SUPFAM" id="SSF53098">
    <property type="entry name" value="Ribonuclease H-like"/>
    <property type="match status" value="1"/>
</dbReference>
<evidence type="ECO:0008006" key="8">
    <source>
        <dbReference type="Google" id="ProtNLM"/>
    </source>
</evidence>
<feature type="region of interest" description="Disordered" evidence="2">
    <location>
        <begin position="1106"/>
        <end position="1188"/>
    </location>
</feature>
<proteinExistence type="predicted"/>
<organism evidence="6 7">
    <name type="scientific">Symbiodinium microadriaticum</name>
    <name type="common">Dinoflagellate</name>
    <name type="synonym">Zooxanthella microadriatica</name>
    <dbReference type="NCBI Taxonomy" id="2951"/>
    <lineage>
        <taxon>Eukaryota</taxon>
        <taxon>Sar</taxon>
        <taxon>Alveolata</taxon>
        <taxon>Dinophyceae</taxon>
        <taxon>Suessiales</taxon>
        <taxon>Symbiodiniaceae</taxon>
        <taxon>Symbiodinium</taxon>
    </lineage>
</organism>
<feature type="domain" description="Integrase catalytic" evidence="5">
    <location>
        <begin position="1964"/>
        <end position="2121"/>
    </location>
</feature>
<reference evidence="6 7" key="1">
    <citation type="submission" date="2016-02" db="EMBL/GenBank/DDBJ databases">
        <title>Genome analysis of coral dinoflagellate symbionts highlights evolutionary adaptations to a symbiotic lifestyle.</title>
        <authorList>
            <person name="Aranda M."/>
            <person name="Li Y."/>
            <person name="Liew Y.J."/>
            <person name="Baumgarten S."/>
            <person name="Simakov O."/>
            <person name="Wilson M."/>
            <person name="Piel J."/>
            <person name="Ashoor H."/>
            <person name="Bougouffa S."/>
            <person name="Bajic V.B."/>
            <person name="Ryu T."/>
            <person name="Ravasi T."/>
            <person name="Bayer T."/>
            <person name="Micklem G."/>
            <person name="Kim H."/>
            <person name="Bhak J."/>
            <person name="Lajeunesse T.C."/>
            <person name="Voolstra C.R."/>
        </authorList>
    </citation>
    <scope>NUCLEOTIDE SEQUENCE [LARGE SCALE GENOMIC DNA]</scope>
    <source>
        <strain evidence="6 7">CCMP2467</strain>
    </source>
</reference>
<dbReference type="Gene3D" id="3.30.420.10">
    <property type="entry name" value="Ribonuclease H-like superfamily/Ribonuclease H"/>
    <property type="match status" value="1"/>
</dbReference>